<keyword evidence="1" id="KW-0472">Membrane</keyword>
<dbReference type="Gene3D" id="3.90.20.10">
    <property type="match status" value="1"/>
</dbReference>
<dbReference type="Proteomes" id="UP000595197">
    <property type="component" value="Chromosome"/>
</dbReference>
<gene>
    <name evidence="2" type="ORF">IGS68_06170</name>
</gene>
<keyword evidence="3" id="KW-1185">Reference proteome</keyword>
<dbReference type="RefSeq" id="WP_201078149.1">
    <property type="nucleotide sequence ID" value="NZ_CP067420.1"/>
</dbReference>
<feature type="transmembrane region" description="Helical" evidence="1">
    <location>
        <begin position="126"/>
        <end position="144"/>
    </location>
</feature>
<dbReference type="EMBL" id="CP067420">
    <property type="protein sequence ID" value="QQP90809.1"/>
    <property type="molecule type" value="Genomic_DNA"/>
</dbReference>
<reference evidence="2" key="1">
    <citation type="submission" date="2021-02" db="EMBL/GenBank/DDBJ databases">
        <title>Skermanella TT6 skin isolate.</title>
        <authorList>
            <person name="Lee K."/>
            <person name="Ganzorig M."/>
        </authorList>
    </citation>
    <scope>NUCLEOTIDE SEQUENCE</scope>
    <source>
        <strain evidence="2">TT6</strain>
    </source>
</reference>
<evidence type="ECO:0008006" key="4">
    <source>
        <dbReference type="Google" id="ProtNLM"/>
    </source>
</evidence>
<evidence type="ECO:0000256" key="1">
    <source>
        <dbReference type="SAM" id="Phobius"/>
    </source>
</evidence>
<name>A0ABX7B8V0_9PROT</name>
<sequence>MPDLEYDGGMTMTGGSFGQVTGSEREVILAAIHELGVRMDRRFEQMDRRFEQVDRRFEQVDRRFEQVDKRLEKIDEHSKQMDRQLDRTDMRVETLETEVSGIKSEMKVLSKGVLALQLSMKHLPSYWHMYVALTGLVVTVYSLMRFAMPSH</sequence>
<accession>A0ABX7B8V0</accession>
<dbReference type="SUPFAM" id="SSF57997">
    <property type="entry name" value="Tropomyosin"/>
    <property type="match status" value="1"/>
</dbReference>
<keyword evidence="1" id="KW-1133">Transmembrane helix</keyword>
<evidence type="ECO:0000313" key="3">
    <source>
        <dbReference type="Proteomes" id="UP000595197"/>
    </source>
</evidence>
<protein>
    <recommendedName>
        <fullName evidence="4">t-SNARE coiled-coil homology domain-containing protein</fullName>
    </recommendedName>
</protein>
<keyword evidence="1" id="KW-0812">Transmembrane</keyword>
<organism evidence="2 3">
    <name type="scientific">Skermanella cutis</name>
    <dbReference type="NCBI Taxonomy" id="2775420"/>
    <lineage>
        <taxon>Bacteria</taxon>
        <taxon>Pseudomonadati</taxon>
        <taxon>Pseudomonadota</taxon>
        <taxon>Alphaproteobacteria</taxon>
        <taxon>Rhodospirillales</taxon>
        <taxon>Azospirillaceae</taxon>
        <taxon>Skermanella</taxon>
    </lineage>
</organism>
<proteinExistence type="predicted"/>
<evidence type="ECO:0000313" key="2">
    <source>
        <dbReference type="EMBL" id="QQP90809.1"/>
    </source>
</evidence>